<name>A0A2W4W3F5_9CYAN</name>
<accession>A0A2W4W3F5</accession>
<comment type="caution">
    <text evidence="1">The sequence shown here is derived from an EMBL/GenBank/DDBJ whole genome shotgun (WGS) entry which is preliminary data.</text>
</comment>
<dbReference type="EMBL" id="QBMN01000085">
    <property type="protein sequence ID" value="PZO39704.1"/>
    <property type="molecule type" value="Genomic_DNA"/>
</dbReference>
<reference evidence="1 2" key="2">
    <citation type="submission" date="2018-06" db="EMBL/GenBank/DDBJ databases">
        <title>Metagenomic assembly of (sub)arctic Cyanobacteria and their associated microbiome from non-axenic cultures.</title>
        <authorList>
            <person name="Baurain D."/>
        </authorList>
    </citation>
    <scope>NUCLEOTIDE SEQUENCE [LARGE SCALE GENOMIC DNA]</scope>
    <source>
        <strain evidence="1">ULC041bin1</strain>
    </source>
</reference>
<reference evidence="2" key="1">
    <citation type="submission" date="2018-04" db="EMBL/GenBank/DDBJ databases">
        <authorList>
            <person name="Cornet L."/>
        </authorList>
    </citation>
    <scope>NUCLEOTIDE SEQUENCE [LARGE SCALE GENOMIC DNA]</scope>
</reference>
<evidence type="ECO:0000313" key="1">
    <source>
        <dbReference type="EMBL" id="PZO39704.1"/>
    </source>
</evidence>
<proteinExistence type="predicted"/>
<evidence type="ECO:0000313" key="2">
    <source>
        <dbReference type="Proteomes" id="UP000249081"/>
    </source>
</evidence>
<dbReference type="AlphaFoldDB" id="A0A2W4W3F5"/>
<sequence>MGKPASIHLGRWVVIGLLCLALLGCGVINPRPPRAVVEGAIAQKLSQTQAILYRQFGAAPADLAQVGRIRIADHHWTEIAGQPAVEVAGTYHLKGGGLTSDQRRQTRDFDLYLQRGTTQDQWLLLEPAPTQPGEPLQWLATPVVPAGQKSTLAAQEPA</sequence>
<dbReference type="PROSITE" id="PS51257">
    <property type="entry name" value="PROKAR_LIPOPROTEIN"/>
    <property type="match status" value="1"/>
</dbReference>
<organism evidence="1 2">
    <name type="scientific">Shackletoniella antarctica</name>
    <dbReference type="NCBI Taxonomy" id="268115"/>
    <lineage>
        <taxon>Bacteria</taxon>
        <taxon>Bacillati</taxon>
        <taxon>Cyanobacteriota</taxon>
        <taxon>Cyanophyceae</taxon>
        <taxon>Oculatellales</taxon>
        <taxon>Oculatellaceae</taxon>
        <taxon>Shackletoniella</taxon>
    </lineage>
</organism>
<protein>
    <submittedName>
        <fullName evidence="1">Uncharacterized protein</fullName>
    </submittedName>
</protein>
<gene>
    <name evidence="1" type="ORF">DCF17_13000</name>
</gene>
<dbReference type="Proteomes" id="UP000249081">
    <property type="component" value="Unassembled WGS sequence"/>
</dbReference>